<dbReference type="Proteomes" id="UP000218366">
    <property type="component" value="Unassembled WGS sequence"/>
</dbReference>
<reference evidence="3 4" key="1">
    <citation type="submission" date="2017-09" db="EMBL/GenBank/DDBJ databases">
        <title>Sphingomonas spermidinifaciens 9NM-10, whole genome shotgun sequence.</title>
        <authorList>
            <person name="Feng G."/>
            <person name="Zhu H."/>
        </authorList>
    </citation>
    <scope>NUCLEOTIDE SEQUENCE [LARGE SCALE GENOMIC DNA]</scope>
    <source>
        <strain evidence="3 4">9NM-10</strain>
    </source>
</reference>
<dbReference type="PANTHER" id="PTHR46268:SF6">
    <property type="entry name" value="UNIVERSAL STRESS PROTEIN UP12"/>
    <property type="match status" value="1"/>
</dbReference>
<proteinExistence type="inferred from homology"/>
<protein>
    <submittedName>
        <fullName evidence="3">Universal stress protein UspA</fullName>
    </submittedName>
</protein>
<dbReference type="EMBL" id="NWMW01000002">
    <property type="protein sequence ID" value="PCD02230.1"/>
    <property type="molecule type" value="Genomic_DNA"/>
</dbReference>
<sequence length="146" mass="15474">MYRSILVPVDLDQPSSWEKALPTAVALCKSFSAKLSLASVVPERTAMLEAQWSPLAFRGMMEAARAKLGSLAATVEGAGEVAHHVECGGIYATILSIGELIGADLIVLSSHRPAMRDYLLGANASRVVRHAKCSVFVVRDAVPNAA</sequence>
<gene>
    <name evidence="3" type="ORF">COC42_12300</name>
</gene>
<dbReference type="RefSeq" id="WP_096343608.1">
    <property type="nucleotide sequence ID" value="NZ_NWMW01000002.1"/>
</dbReference>
<dbReference type="AlphaFoldDB" id="A0A2A4B2C4"/>
<accession>A0A2A4B2C4</accession>
<dbReference type="InterPro" id="IPR014729">
    <property type="entry name" value="Rossmann-like_a/b/a_fold"/>
</dbReference>
<dbReference type="Pfam" id="PF00582">
    <property type="entry name" value="Usp"/>
    <property type="match status" value="1"/>
</dbReference>
<dbReference type="InterPro" id="IPR006015">
    <property type="entry name" value="Universal_stress_UspA"/>
</dbReference>
<dbReference type="SUPFAM" id="SSF52402">
    <property type="entry name" value="Adenine nucleotide alpha hydrolases-like"/>
    <property type="match status" value="1"/>
</dbReference>
<organism evidence="3 4">
    <name type="scientific">Sphingomonas spermidinifaciens</name>
    <dbReference type="NCBI Taxonomy" id="1141889"/>
    <lineage>
        <taxon>Bacteria</taxon>
        <taxon>Pseudomonadati</taxon>
        <taxon>Pseudomonadota</taxon>
        <taxon>Alphaproteobacteria</taxon>
        <taxon>Sphingomonadales</taxon>
        <taxon>Sphingomonadaceae</taxon>
        <taxon>Sphingomonas</taxon>
    </lineage>
</organism>
<dbReference type="PRINTS" id="PR01438">
    <property type="entry name" value="UNVRSLSTRESS"/>
</dbReference>
<evidence type="ECO:0000259" key="2">
    <source>
        <dbReference type="Pfam" id="PF00582"/>
    </source>
</evidence>
<dbReference type="InterPro" id="IPR006016">
    <property type="entry name" value="UspA"/>
</dbReference>
<dbReference type="OrthoDB" id="9792500at2"/>
<feature type="domain" description="UspA" evidence="2">
    <location>
        <begin position="1"/>
        <end position="139"/>
    </location>
</feature>
<comment type="caution">
    <text evidence="3">The sequence shown here is derived from an EMBL/GenBank/DDBJ whole genome shotgun (WGS) entry which is preliminary data.</text>
</comment>
<evidence type="ECO:0000313" key="3">
    <source>
        <dbReference type="EMBL" id="PCD02230.1"/>
    </source>
</evidence>
<evidence type="ECO:0000256" key="1">
    <source>
        <dbReference type="ARBA" id="ARBA00008791"/>
    </source>
</evidence>
<evidence type="ECO:0000313" key="4">
    <source>
        <dbReference type="Proteomes" id="UP000218366"/>
    </source>
</evidence>
<name>A0A2A4B2C4_9SPHN</name>
<dbReference type="Gene3D" id="3.40.50.620">
    <property type="entry name" value="HUPs"/>
    <property type="match status" value="1"/>
</dbReference>
<comment type="similarity">
    <text evidence="1">Belongs to the universal stress protein A family.</text>
</comment>
<dbReference type="CDD" id="cd00293">
    <property type="entry name" value="USP-like"/>
    <property type="match status" value="1"/>
</dbReference>
<dbReference type="PANTHER" id="PTHR46268">
    <property type="entry name" value="STRESS RESPONSE PROTEIN NHAX"/>
    <property type="match status" value="1"/>
</dbReference>
<keyword evidence="4" id="KW-1185">Reference proteome</keyword>